<dbReference type="PANTHER" id="PTHR44591">
    <property type="entry name" value="STRESS RESPONSE REGULATOR PROTEIN 1"/>
    <property type="match status" value="1"/>
</dbReference>
<evidence type="ECO:0000259" key="3">
    <source>
        <dbReference type="PROSITE" id="PS50110"/>
    </source>
</evidence>
<dbReference type="InterPro" id="IPR001789">
    <property type="entry name" value="Sig_transdc_resp-reg_receiver"/>
</dbReference>
<feature type="modified residue" description="4-aspartylphosphate" evidence="2">
    <location>
        <position position="63"/>
    </location>
</feature>
<dbReference type="SMART" id="SM00448">
    <property type="entry name" value="REC"/>
    <property type="match status" value="1"/>
</dbReference>
<protein>
    <submittedName>
        <fullName evidence="4">Response regulator</fullName>
    </submittedName>
</protein>
<evidence type="ECO:0000313" key="5">
    <source>
        <dbReference type="Proteomes" id="UP001595629"/>
    </source>
</evidence>
<organism evidence="4 5">
    <name type="scientific">Lutimaribacter marinistellae</name>
    <dbReference type="NCBI Taxonomy" id="1820329"/>
    <lineage>
        <taxon>Bacteria</taxon>
        <taxon>Pseudomonadati</taxon>
        <taxon>Pseudomonadota</taxon>
        <taxon>Alphaproteobacteria</taxon>
        <taxon>Rhodobacterales</taxon>
        <taxon>Roseobacteraceae</taxon>
        <taxon>Lutimaribacter</taxon>
    </lineage>
</organism>
<gene>
    <name evidence="4" type="ORF">ACFORG_07750</name>
</gene>
<reference evidence="5" key="1">
    <citation type="journal article" date="2019" name="Int. J. Syst. Evol. Microbiol.">
        <title>The Global Catalogue of Microorganisms (GCM) 10K type strain sequencing project: providing services to taxonomists for standard genome sequencing and annotation.</title>
        <authorList>
            <consortium name="The Broad Institute Genomics Platform"/>
            <consortium name="The Broad Institute Genome Sequencing Center for Infectious Disease"/>
            <person name="Wu L."/>
            <person name="Ma J."/>
        </authorList>
    </citation>
    <scope>NUCLEOTIDE SEQUENCE [LARGE SCALE GENOMIC DNA]</scope>
    <source>
        <strain evidence="5">KCTC 42911</strain>
    </source>
</reference>
<sequence length="136" mass="15144">MDMVVQREASQSKVLVVEDELIIGMDLVMTLEDWGYRAEGPLNSVAKALDSIENETPDIAILDVNLGKTETSMPLAERLTELGIPYVFLTGYDPARYENGPENLHAPYLRKPLDQGALQDLLQEMVPAHNARHRVG</sequence>
<dbReference type="PROSITE" id="PS50110">
    <property type="entry name" value="RESPONSE_REGULATORY"/>
    <property type="match status" value="1"/>
</dbReference>
<evidence type="ECO:0000256" key="1">
    <source>
        <dbReference type="ARBA" id="ARBA00022553"/>
    </source>
</evidence>
<dbReference type="Proteomes" id="UP001595629">
    <property type="component" value="Unassembled WGS sequence"/>
</dbReference>
<evidence type="ECO:0000256" key="2">
    <source>
        <dbReference type="PROSITE-ProRule" id="PRU00169"/>
    </source>
</evidence>
<dbReference type="InterPro" id="IPR011006">
    <property type="entry name" value="CheY-like_superfamily"/>
</dbReference>
<feature type="domain" description="Response regulatory" evidence="3">
    <location>
        <begin position="13"/>
        <end position="126"/>
    </location>
</feature>
<dbReference type="RefSeq" id="WP_386734839.1">
    <property type="nucleotide sequence ID" value="NZ_JBHRXI010000006.1"/>
</dbReference>
<dbReference type="Pfam" id="PF00072">
    <property type="entry name" value="Response_reg"/>
    <property type="match status" value="1"/>
</dbReference>
<keyword evidence="1 2" id="KW-0597">Phosphoprotein</keyword>
<dbReference type="PANTHER" id="PTHR44591:SF24">
    <property type="entry name" value="PROTEIN-GLUTAMATE METHYLESTERASE_PROTEIN-GLUTAMINE GLUTAMINASE 1"/>
    <property type="match status" value="1"/>
</dbReference>
<dbReference type="EMBL" id="JBHRXI010000006">
    <property type="protein sequence ID" value="MFC3613652.1"/>
    <property type="molecule type" value="Genomic_DNA"/>
</dbReference>
<comment type="caution">
    <text evidence="4">The sequence shown here is derived from an EMBL/GenBank/DDBJ whole genome shotgun (WGS) entry which is preliminary data.</text>
</comment>
<name>A0ABV7TFN6_9RHOB</name>
<evidence type="ECO:0000313" key="4">
    <source>
        <dbReference type="EMBL" id="MFC3613652.1"/>
    </source>
</evidence>
<proteinExistence type="predicted"/>
<dbReference type="InterPro" id="IPR050595">
    <property type="entry name" value="Bact_response_regulator"/>
</dbReference>
<accession>A0ABV7TFN6</accession>
<keyword evidence="5" id="KW-1185">Reference proteome</keyword>
<dbReference type="SUPFAM" id="SSF52172">
    <property type="entry name" value="CheY-like"/>
    <property type="match status" value="1"/>
</dbReference>
<dbReference type="Gene3D" id="3.40.50.2300">
    <property type="match status" value="1"/>
</dbReference>